<name>A0AAD7DYT8_MYCRO</name>
<evidence type="ECO:0000256" key="3">
    <source>
        <dbReference type="PROSITE-ProRule" id="PRU00221"/>
    </source>
</evidence>
<keyword evidence="2" id="KW-0677">Repeat</keyword>
<gene>
    <name evidence="5" type="ORF">B0H17DRAFT_1045435</name>
</gene>
<evidence type="ECO:0000256" key="4">
    <source>
        <dbReference type="SAM" id="MobiDB-lite"/>
    </source>
</evidence>
<dbReference type="PANTHER" id="PTHR15574:SF43">
    <property type="entry name" value="DDB1- AND CUL4-ASSOCIATED FACTOR 5"/>
    <property type="match status" value="1"/>
</dbReference>
<protein>
    <submittedName>
        <fullName evidence="5">WD40 repeat-like protein</fullName>
    </submittedName>
</protein>
<dbReference type="Gene3D" id="2.130.10.10">
    <property type="entry name" value="YVTN repeat-like/Quinoprotein amine dehydrogenase"/>
    <property type="match status" value="2"/>
</dbReference>
<dbReference type="InterPro" id="IPR019775">
    <property type="entry name" value="WD40_repeat_CS"/>
</dbReference>
<evidence type="ECO:0000256" key="1">
    <source>
        <dbReference type="ARBA" id="ARBA00022574"/>
    </source>
</evidence>
<dbReference type="Pfam" id="PF00400">
    <property type="entry name" value="WD40"/>
    <property type="match status" value="3"/>
</dbReference>
<feature type="repeat" description="WD" evidence="3">
    <location>
        <begin position="46"/>
        <end position="88"/>
    </location>
</feature>
<dbReference type="GO" id="GO:0045717">
    <property type="term" value="P:negative regulation of fatty acid biosynthetic process"/>
    <property type="evidence" value="ECO:0007669"/>
    <property type="project" value="TreeGrafter"/>
</dbReference>
<evidence type="ECO:0000256" key="2">
    <source>
        <dbReference type="ARBA" id="ARBA00022737"/>
    </source>
</evidence>
<dbReference type="SMART" id="SM00320">
    <property type="entry name" value="WD40"/>
    <property type="match status" value="5"/>
</dbReference>
<dbReference type="PANTHER" id="PTHR15574">
    <property type="entry name" value="WD REPEAT DOMAIN-CONTAINING FAMILY"/>
    <property type="match status" value="1"/>
</dbReference>
<feature type="compositionally biased region" description="Acidic residues" evidence="4">
    <location>
        <begin position="498"/>
        <end position="513"/>
    </location>
</feature>
<dbReference type="EMBL" id="JARKIE010000017">
    <property type="protein sequence ID" value="KAJ7701447.1"/>
    <property type="molecule type" value="Genomic_DNA"/>
</dbReference>
<dbReference type="InterPro" id="IPR015943">
    <property type="entry name" value="WD40/YVTN_repeat-like_dom_sf"/>
</dbReference>
<dbReference type="PROSITE" id="PS00678">
    <property type="entry name" value="WD_REPEATS_1"/>
    <property type="match status" value="1"/>
</dbReference>
<dbReference type="Proteomes" id="UP001221757">
    <property type="component" value="Unassembled WGS sequence"/>
</dbReference>
<dbReference type="InterPro" id="IPR001680">
    <property type="entry name" value="WD40_rpt"/>
</dbReference>
<comment type="caution">
    <text evidence="5">The sequence shown here is derived from an EMBL/GenBank/DDBJ whole genome shotgun (WGS) entry which is preliminary data.</text>
</comment>
<dbReference type="InterPro" id="IPR045151">
    <property type="entry name" value="DCAF8"/>
</dbReference>
<keyword evidence="1 3" id="KW-0853">WD repeat</keyword>
<feature type="region of interest" description="Disordered" evidence="4">
    <location>
        <begin position="489"/>
        <end position="521"/>
    </location>
</feature>
<accession>A0AAD7DYT8</accession>
<dbReference type="AlphaFoldDB" id="A0AAD7DYT8"/>
<dbReference type="GO" id="GO:0005737">
    <property type="term" value="C:cytoplasm"/>
    <property type="evidence" value="ECO:0007669"/>
    <property type="project" value="TreeGrafter"/>
</dbReference>
<reference evidence="5" key="1">
    <citation type="submission" date="2023-03" db="EMBL/GenBank/DDBJ databases">
        <title>Massive genome expansion in bonnet fungi (Mycena s.s.) driven by repeated elements and novel gene families across ecological guilds.</title>
        <authorList>
            <consortium name="Lawrence Berkeley National Laboratory"/>
            <person name="Harder C.B."/>
            <person name="Miyauchi S."/>
            <person name="Viragh M."/>
            <person name="Kuo A."/>
            <person name="Thoen E."/>
            <person name="Andreopoulos B."/>
            <person name="Lu D."/>
            <person name="Skrede I."/>
            <person name="Drula E."/>
            <person name="Henrissat B."/>
            <person name="Morin E."/>
            <person name="Kohler A."/>
            <person name="Barry K."/>
            <person name="LaButti K."/>
            <person name="Morin E."/>
            <person name="Salamov A."/>
            <person name="Lipzen A."/>
            <person name="Mereny Z."/>
            <person name="Hegedus B."/>
            <person name="Baldrian P."/>
            <person name="Stursova M."/>
            <person name="Weitz H."/>
            <person name="Taylor A."/>
            <person name="Grigoriev I.V."/>
            <person name="Nagy L.G."/>
            <person name="Martin F."/>
            <person name="Kauserud H."/>
        </authorList>
    </citation>
    <scope>NUCLEOTIDE SEQUENCE</scope>
    <source>
        <strain evidence="5">CBHHK067</strain>
    </source>
</reference>
<dbReference type="PROSITE" id="PS50294">
    <property type="entry name" value="WD_REPEATS_REGION"/>
    <property type="match status" value="1"/>
</dbReference>
<dbReference type="GO" id="GO:0080008">
    <property type="term" value="C:Cul4-RING E3 ubiquitin ligase complex"/>
    <property type="evidence" value="ECO:0007669"/>
    <property type="project" value="TreeGrafter"/>
</dbReference>
<evidence type="ECO:0000313" key="5">
    <source>
        <dbReference type="EMBL" id="KAJ7701447.1"/>
    </source>
</evidence>
<keyword evidence="6" id="KW-1185">Reference proteome</keyword>
<sequence>MDHLSSRRRPALIRDLSRPNLRHPQLHRIQAVEALLQRGFPYSRKLAAHSSCVNALAFSSLDGRFLASGGDDLNIHLWDLHEEQVTTPCCSFRGPRRNIFVLAFSANNRYILSGGTDDVVLKFDATQLERPLNPQASRSPDHMFRHHDASIRALAPHAVQDDIFLSGSEDGRIILHDGRAAPSTRARAQDTIQFMAEVTGVLFHPIMEHIFATSDANGRVCLRDLRMAFGPLTQRTQEGVVHTYTTKLSRRSASYLSNPETGGISFNRQGSRLGVTMLHYFPTIYALMDPDPVAVCSASNLPDGTPIPSGAYTYANSCSTMKQGSFGGPGLDEDTLYAAGSDDFRAYVWALPPPAELAARRTRISHADWDAGAHAGVVAFADRSAGPRCVPVELHTPRARLGGHASVVNSVLVHPTMLLAASAGVEAHIVLHGAVESLLGGMRPTAPRVRKVGEAWAEASEEEIEEGEWETITLFDEILQREGNADVFDVRRWRGGDEGDSEDSGGDSEESDSEDGRVLLR</sequence>
<dbReference type="SUPFAM" id="SSF50978">
    <property type="entry name" value="WD40 repeat-like"/>
    <property type="match status" value="1"/>
</dbReference>
<evidence type="ECO:0000313" key="6">
    <source>
        <dbReference type="Proteomes" id="UP001221757"/>
    </source>
</evidence>
<dbReference type="InterPro" id="IPR036322">
    <property type="entry name" value="WD40_repeat_dom_sf"/>
</dbReference>
<organism evidence="5 6">
    <name type="scientific">Mycena rosella</name>
    <name type="common">Pink bonnet</name>
    <name type="synonym">Agaricus rosellus</name>
    <dbReference type="NCBI Taxonomy" id="1033263"/>
    <lineage>
        <taxon>Eukaryota</taxon>
        <taxon>Fungi</taxon>
        <taxon>Dikarya</taxon>
        <taxon>Basidiomycota</taxon>
        <taxon>Agaricomycotina</taxon>
        <taxon>Agaricomycetes</taxon>
        <taxon>Agaricomycetidae</taxon>
        <taxon>Agaricales</taxon>
        <taxon>Marasmiineae</taxon>
        <taxon>Mycenaceae</taxon>
        <taxon>Mycena</taxon>
    </lineage>
</organism>
<proteinExistence type="predicted"/>
<dbReference type="PROSITE" id="PS50082">
    <property type="entry name" value="WD_REPEATS_2"/>
    <property type="match status" value="1"/>
</dbReference>